<comment type="caution">
    <text evidence="2">The sequence shown here is derived from an EMBL/GenBank/DDBJ whole genome shotgun (WGS) entry which is preliminary data.</text>
</comment>
<evidence type="ECO:0000313" key="2">
    <source>
        <dbReference type="EMBL" id="MBK4216573.1"/>
    </source>
</evidence>
<dbReference type="Proteomes" id="UP000640485">
    <property type="component" value="Unassembled WGS sequence"/>
</dbReference>
<dbReference type="RefSeq" id="WP_200686524.1">
    <property type="nucleotide sequence ID" value="NZ_JAEPRQ010000003.1"/>
</dbReference>
<feature type="chain" id="PRO_5037910229" description="DUF4148 domain-containing protein" evidence="1">
    <location>
        <begin position="21"/>
        <end position="83"/>
    </location>
</feature>
<keyword evidence="3" id="KW-1185">Reference proteome</keyword>
<evidence type="ECO:0000313" key="3">
    <source>
        <dbReference type="Proteomes" id="UP000640485"/>
    </source>
</evidence>
<gene>
    <name evidence="2" type="ORF">JJJ17_11605</name>
</gene>
<proteinExistence type="predicted"/>
<dbReference type="AlphaFoldDB" id="A0A934W0Q1"/>
<reference evidence="2" key="1">
    <citation type="submission" date="2021-01" db="EMBL/GenBank/DDBJ databases">
        <title>Paracoccus amoyensis sp. nov., isolated from the surface seawater along the coast of Xiamen Island, China.</title>
        <authorList>
            <person name="Lyu L."/>
        </authorList>
    </citation>
    <scope>NUCLEOTIDE SEQUENCE</scope>
    <source>
        <strain evidence="2">MJ17</strain>
    </source>
</reference>
<evidence type="ECO:0000256" key="1">
    <source>
        <dbReference type="SAM" id="SignalP"/>
    </source>
</evidence>
<protein>
    <recommendedName>
        <fullName evidence="4">DUF4148 domain-containing protein</fullName>
    </recommendedName>
</protein>
<sequence>MKRFAIALTALSLVAGAASATNFGGTNESPDLPVRSFEAAKTVSVDAGTVMSPRELNRAGLKADAKVKVSDFSSSAVPSTYER</sequence>
<organism evidence="2 3">
    <name type="scientific">Paracoccus caeni</name>
    <dbReference type="NCBI Taxonomy" id="657651"/>
    <lineage>
        <taxon>Bacteria</taxon>
        <taxon>Pseudomonadati</taxon>
        <taxon>Pseudomonadota</taxon>
        <taxon>Alphaproteobacteria</taxon>
        <taxon>Rhodobacterales</taxon>
        <taxon>Paracoccaceae</taxon>
        <taxon>Paracoccus</taxon>
    </lineage>
</organism>
<accession>A0A934W0Q1</accession>
<keyword evidence="1" id="KW-0732">Signal</keyword>
<feature type="signal peptide" evidence="1">
    <location>
        <begin position="1"/>
        <end position="20"/>
    </location>
</feature>
<dbReference type="EMBL" id="JAEPRQ010000003">
    <property type="protein sequence ID" value="MBK4216573.1"/>
    <property type="molecule type" value="Genomic_DNA"/>
</dbReference>
<evidence type="ECO:0008006" key="4">
    <source>
        <dbReference type="Google" id="ProtNLM"/>
    </source>
</evidence>
<name>A0A934W0Q1_9RHOB</name>